<dbReference type="Gene3D" id="2.40.50.100">
    <property type="match status" value="1"/>
</dbReference>
<evidence type="ECO:0000256" key="2">
    <source>
        <dbReference type="SAM" id="MobiDB-lite"/>
    </source>
</evidence>
<dbReference type="EMBL" id="JAVRHL010000001">
    <property type="protein sequence ID" value="MDT0681310.1"/>
    <property type="molecule type" value="Genomic_DNA"/>
</dbReference>
<dbReference type="Gene3D" id="1.10.287.470">
    <property type="entry name" value="Helix hairpin bin"/>
    <property type="match status" value="1"/>
</dbReference>
<sequence length="504" mass="53411">MRFLGRSLTGLFLLAATLGLLAYAGGLLRGAVEERMNREVRQRPGQETVIAVNTAEIVPEVIAPTLTAFGNVQSRRTLQIRASLAGRIVELADNFEDGATVEEGELLARIDPLDAETALDNARTDLAEAEAELREAERAVEITRDERAAAEAQAELRQAALQRQQDLQDRGIGTAAAVEEAALAESSARQSILTRRQSEADGEARVETARNALSRARLALAAAERALEDTEIRATFTGTLADVAVVEGGLVTANEQIATLIDPDALEVAFRISTAQYARLLDEEGGLRDAEVRVTLDVLGLGLEAQGRLSRVSAAVGEGVTGRLLFARLSEFAGFRPGDFVTVHVKEPALEDVSRLPSTAVASDDTVLVLDEEERLVLAAVELLRRQGDDVIVSAPDLAGLRVVAERTPLVGPGIKVRDLTAEREAAGETPAAEDVASRGTGSAEPGADEGTIPLTPERRAALIAAVEDMGAMPEAARARVLAQLQQESVPASVVARIEARTGG</sequence>
<gene>
    <name evidence="4" type="ORF">RM543_01335</name>
</gene>
<name>A0ABU3DC71_9RHOB</name>
<organism evidence="4 5">
    <name type="scientific">Tropicimonas omnivorans</name>
    <dbReference type="NCBI Taxonomy" id="3075590"/>
    <lineage>
        <taxon>Bacteria</taxon>
        <taxon>Pseudomonadati</taxon>
        <taxon>Pseudomonadota</taxon>
        <taxon>Alphaproteobacteria</taxon>
        <taxon>Rhodobacterales</taxon>
        <taxon>Roseobacteraceae</taxon>
        <taxon>Tropicimonas</taxon>
    </lineage>
</organism>
<keyword evidence="1" id="KW-0175">Coiled coil</keyword>
<dbReference type="Proteomes" id="UP001265259">
    <property type="component" value="Unassembled WGS sequence"/>
</dbReference>
<dbReference type="Gene3D" id="2.40.420.20">
    <property type="match status" value="1"/>
</dbReference>
<feature type="coiled-coil region" evidence="1">
    <location>
        <begin position="206"/>
        <end position="233"/>
    </location>
</feature>
<dbReference type="Gene3D" id="2.40.30.170">
    <property type="match status" value="1"/>
</dbReference>
<dbReference type="Pfam" id="PF25917">
    <property type="entry name" value="BSH_RND"/>
    <property type="match status" value="1"/>
</dbReference>
<keyword evidence="5" id="KW-1185">Reference proteome</keyword>
<accession>A0ABU3DC71</accession>
<evidence type="ECO:0000259" key="3">
    <source>
        <dbReference type="Pfam" id="PF25917"/>
    </source>
</evidence>
<evidence type="ECO:0000256" key="1">
    <source>
        <dbReference type="SAM" id="Coils"/>
    </source>
</evidence>
<evidence type="ECO:0000313" key="4">
    <source>
        <dbReference type="EMBL" id="MDT0681310.1"/>
    </source>
</evidence>
<proteinExistence type="predicted"/>
<dbReference type="PANTHER" id="PTHR30469">
    <property type="entry name" value="MULTIDRUG RESISTANCE PROTEIN MDTA"/>
    <property type="match status" value="1"/>
</dbReference>
<dbReference type="SUPFAM" id="SSF111369">
    <property type="entry name" value="HlyD-like secretion proteins"/>
    <property type="match status" value="1"/>
</dbReference>
<dbReference type="RefSeq" id="WP_311688896.1">
    <property type="nucleotide sequence ID" value="NZ_JAVRHL010000001.1"/>
</dbReference>
<dbReference type="InterPro" id="IPR058625">
    <property type="entry name" value="MdtA-like_BSH"/>
</dbReference>
<comment type="caution">
    <text evidence="4">The sequence shown here is derived from an EMBL/GenBank/DDBJ whole genome shotgun (WGS) entry which is preliminary data.</text>
</comment>
<protein>
    <submittedName>
        <fullName evidence="4">HlyD family efflux transporter periplasmic adaptor subunit</fullName>
    </submittedName>
</protein>
<dbReference type="PANTHER" id="PTHR30469:SF38">
    <property type="entry name" value="HLYD FAMILY SECRETION PROTEIN"/>
    <property type="match status" value="1"/>
</dbReference>
<feature type="domain" description="Multidrug resistance protein MdtA-like barrel-sandwich hybrid" evidence="3">
    <location>
        <begin position="76"/>
        <end position="260"/>
    </location>
</feature>
<evidence type="ECO:0000313" key="5">
    <source>
        <dbReference type="Proteomes" id="UP001265259"/>
    </source>
</evidence>
<reference evidence="4 5" key="1">
    <citation type="submission" date="2023-09" db="EMBL/GenBank/DDBJ databases">
        <authorList>
            <person name="Rey-Velasco X."/>
        </authorList>
    </citation>
    <scope>NUCLEOTIDE SEQUENCE [LARGE SCALE GENOMIC DNA]</scope>
    <source>
        <strain evidence="4 5">F158</strain>
    </source>
</reference>
<feature type="region of interest" description="Disordered" evidence="2">
    <location>
        <begin position="422"/>
        <end position="456"/>
    </location>
</feature>
<feature type="coiled-coil region" evidence="1">
    <location>
        <begin position="119"/>
        <end position="169"/>
    </location>
</feature>